<sequence>MKVLVVVALLVACAQAGSISDIAQKLIPSFATGYIIKGQDAVEHSAPYIVSLSRTTKHSHICGGTIISKEWILTAAHCISDPVGMGVIAGLHVRSDVNEKTQSREVDFGKVHENYSGGVGPYDIAILHVSVPFEFNSWVQPAALPAVEEIHSGETHLYGWGQPKSYVLTAAKTLQTVETQIVEYETCKEVLPENAPLHETNVCSDSLQQSISACNGDSGGPLVVEHEGAPSELIGIVSWGYIPCGLANMPSIYTRVSAYIDWVAKIQSAYYVLFCFIIEMKVVIVLACLVLATASAGTLESVSRPGFPEGRIINGKQAKKGEAPFIVSLKYMGEHFCAGSIINPHWVLTAAHCLIYHYIQAIAGLHARDDESNIQLRYVFGEHYMFPHELYEGNVGPYDIGLIYISEPFDLNVVARANPAPVSLINLPSGKYEQIGRGKLYGWGRDNSGTLSNVLQTLDVDIIGYSECKAALPSSSKIAQGNICTYTEGLTDGACNGDSGGPLIIDTKEGRELVGIVSWGYTPCDWTWYPSVYTQVSSYLSWIDGIIKNNFT</sequence>
<dbReference type="VEuPathDB" id="VectorBase:MDOMA2_005683"/>
<evidence type="ECO:0000256" key="2">
    <source>
        <dbReference type="ARBA" id="ARBA00007664"/>
    </source>
</evidence>
<name>A0A1I8NHU5_MUSDO</name>
<dbReference type="eggNOG" id="KOG3627">
    <property type="taxonomic scope" value="Eukaryota"/>
</dbReference>
<dbReference type="SUPFAM" id="SSF50494">
    <property type="entry name" value="Trypsin-like serine proteases"/>
    <property type="match status" value="2"/>
</dbReference>
<evidence type="ECO:0000256" key="5">
    <source>
        <dbReference type="ARBA" id="ARBA00022825"/>
    </source>
</evidence>
<evidence type="ECO:0000259" key="7">
    <source>
        <dbReference type="PROSITE" id="PS50240"/>
    </source>
</evidence>
<dbReference type="VEuPathDB" id="VectorBase:MDOA015300"/>
<keyword evidence="6" id="KW-1015">Disulfide bond</keyword>
<keyword evidence="4" id="KW-0378">Hydrolase</keyword>
<dbReference type="InterPro" id="IPR001254">
    <property type="entry name" value="Trypsin_dom"/>
</dbReference>
<dbReference type="Pfam" id="PF00089">
    <property type="entry name" value="Trypsin"/>
    <property type="match status" value="2"/>
</dbReference>
<dbReference type="InterPro" id="IPR033116">
    <property type="entry name" value="TRYPSIN_SER"/>
</dbReference>
<keyword evidence="5" id="KW-0720">Serine protease</keyword>
<evidence type="ECO:0000256" key="1">
    <source>
        <dbReference type="ARBA" id="ARBA00004239"/>
    </source>
</evidence>
<dbReference type="PANTHER" id="PTHR24276">
    <property type="entry name" value="POLYSERASE-RELATED"/>
    <property type="match status" value="1"/>
</dbReference>
<dbReference type="FunFam" id="2.40.10.10:FF:000068">
    <property type="entry name" value="transmembrane protease serine 2"/>
    <property type="match status" value="2"/>
</dbReference>
<dbReference type="PANTHER" id="PTHR24276:SF95">
    <property type="entry name" value="PEPTIDASE S1 DOMAIN-CONTAINING PROTEIN"/>
    <property type="match status" value="1"/>
</dbReference>
<dbReference type="PROSITE" id="PS50240">
    <property type="entry name" value="TRYPSIN_DOM"/>
    <property type="match status" value="2"/>
</dbReference>
<dbReference type="CDD" id="cd00190">
    <property type="entry name" value="Tryp_SPc"/>
    <property type="match status" value="2"/>
</dbReference>
<dbReference type="EnsemblMetazoa" id="MDOA015300-RA">
    <property type="protein sequence ID" value="MDOA015300-PA"/>
    <property type="gene ID" value="MDOA015300"/>
</dbReference>
<evidence type="ECO:0000256" key="3">
    <source>
        <dbReference type="ARBA" id="ARBA00022670"/>
    </source>
</evidence>
<dbReference type="PRINTS" id="PR00722">
    <property type="entry name" value="CHYMOTRYPSIN"/>
</dbReference>
<dbReference type="FunFam" id="2.40.10.10:FF:000036">
    <property type="entry name" value="Trypsin beta"/>
    <property type="match status" value="2"/>
</dbReference>
<dbReference type="GO" id="GO:0004252">
    <property type="term" value="F:serine-type endopeptidase activity"/>
    <property type="evidence" value="ECO:0007669"/>
    <property type="project" value="InterPro"/>
</dbReference>
<evidence type="ECO:0000256" key="6">
    <source>
        <dbReference type="ARBA" id="ARBA00023157"/>
    </source>
</evidence>
<evidence type="ECO:0000256" key="4">
    <source>
        <dbReference type="ARBA" id="ARBA00022801"/>
    </source>
</evidence>
<reference evidence="8" key="1">
    <citation type="submission" date="2020-05" db="UniProtKB">
        <authorList>
            <consortium name="EnsemblMetazoa"/>
        </authorList>
    </citation>
    <scope>IDENTIFICATION</scope>
    <source>
        <strain evidence="8">Aabys</strain>
    </source>
</reference>
<accession>A0A1I8NHU5</accession>
<feature type="domain" description="Peptidase S1" evidence="7">
    <location>
        <begin position="35"/>
        <end position="268"/>
    </location>
</feature>
<dbReference type="InterPro" id="IPR043504">
    <property type="entry name" value="Peptidase_S1_PA_chymotrypsin"/>
</dbReference>
<dbReference type="PROSITE" id="PS00134">
    <property type="entry name" value="TRYPSIN_HIS"/>
    <property type="match status" value="2"/>
</dbReference>
<dbReference type="InterPro" id="IPR009003">
    <property type="entry name" value="Peptidase_S1_PA"/>
</dbReference>
<dbReference type="PROSITE" id="PS00135">
    <property type="entry name" value="TRYPSIN_SER"/>
    <property type="match status" value="2"/>
</dbReference>
<dbReference type="VEuPathDB" id="VectorBase:MDOMA2_000544"/>
<dbReference type="Gene3D" id="2.40.10.10">
    <property type="entry name" value="Trypsin-like serine proteases"/>
    <property type="match status" value="2"/>
</dbReference>
<proteinExistence type="inferred from homology"/>
<organism evidence="8">
    <name type="scientific">Musca domestica</name>
    <name type="common">House fly</name>
    <dbReference type="NCBI Taxonomy" id="7370"/>
    <lineage>
        <taxon>Eukaryota</taxon>
        <taxon>Metazoa</taxon>
        <taxon>Ecdysozoa</taxon>
        <taxon>Arthropoda</taxon>
        <taxon>Hexapoda</taxon>
        <taxon>Insecta</taxon>
        <taxon>Pterygota</taxon>
        <taxon>Neoptera</taxon>
        <taxon>Endopterygota</taxon>
        <taxon>Diptera</taxon>
        <taxon>Brachycera</taxon>
        <taxon>Muscomorpha</taxon>
        <taxon>Muscoidea</taxon>
        <taxon>Muscidae</taxon>
        <taxon>Musca</taxon>
    </lineage>
</organism>
<comment type="similarity">
    <text evidence="2">Belongs to the peptidase S1 family.</text>
</comment>
<dbReference type="GO" id="GO:0005576">
    <property type="term" value="C:extracellular region"/>
    <property type="evidence" value="ECO:0007669"/>
    <property type="project" value="UniProtKB-SubCell"/>
</dbReference>
<dbReference type="SMART" id="SM00020">
    <property type="entry name" value="Tryp_SPc"/>
    <property type="match status" value="2"/>
</dbReference>
<keyword evidence="3" id="KW-0645">Protease</keyword>
<feature type="domain" description="Peptidase S1" evidence="7">
    <location>
        <begin position="312"/>
        <end position="548"/>
    </location>
</feature>
<dbReference type="InterPro" id="IPR050430">
    <property type="entry name" value="Peptidase_S1"/>
</dbReference>
<evidence type="ECO:0000313" key="8">
    <source>
        <dbReference type="EnsemblMetazoa" id="MDOA015300-PA"/>
    </source>
</evidence>
<dbReference type="InterPro" id="IPR018114">
    <property type="entry name" value="TRYPSIN_HIS"/>
</dbReference>
<dbReference type="InterPro" id="IPR001314">
    <property type="entry name" value="Peptidase_S1A"/>
</dbReference>
<dbReference type="GO" id="GO:0006508">
    <property type="term" value="P:proteolysis"/>
    <property type="evidence" value="ECO:0007669"/>
    <property type="project" value="UniProtKB-KW"/>
</dbReference>
<dbReference type="AlphaFoldDB" id="A0A1I8NHU5"/>
<comment type="subcellular location">
    <subcellularLocation>
        <location evidence="1">Secreted</location>
        <location evidence="1">Extracellular space</location>
    </subcellularLocation>
</comment>
<protein>
    <recommendedName>
        <fullName evidence="7">Peptidase S1 domain-containing protein</fullName>
    </recommendedName>
</protein>